<dbReference type="RefSeq" id="WP_262566940.1">
    <property type="nucleotide sequence ID" value="NZ_JAPFCC010000001.1"/>
</dbReference>
<dbReference type="Proteomes" id="UP001209854">
    <property type="component" value="Unassembled WGS sequence"/>
</dbReference>
<comment type="caution">
    <text evidence="1">The sequence shown here is derived from an EMBL/GenBank/DDBJ whole genome shotgun (WGS) entry which is preliminary data.</text>
</comment>
<dbReference type="EMBL" id="JAPFCC010000001">
    <property type="protein sequence ID" value="MCW7551949.1"/>
    <property type="molecule type" value="Genomic_DNA"/>
</dbReference>
<proteinExistence type="predicted"/>
<name>A0ABT3MRF2_9GAMM</name>
<keyword evidence="2" id="KW-1185">Reference proteome</keyword>
<sequence length="110" mass="12297">MPQPGTLRLASDVTSSREPKLLKQFTINISKSGVPSNQPSSSRQTEDSINVFFYETEEGKKSKHYIVIHNKVGGLDKRVCIDITSTGKRPKIAYAKLIIMAINDRVKVSY</sequence>
<reference evidence="1 2" key="1">
    <citation type="submission" date="2022-10" db="EMBL/GenBank/DDBJ databases">
        <title>High-quality genome sequences of two octocoral-associated bacteria, Endozoicomonas euniceicola EF212 and Endozoicomonas gorgoniicola PS125.</title>
        <authorList>
            <person name="Chiou Y.-J."/>
            <person name="Chen Y.-H."/>
        </authorList>
    </citation>
    <scope>NUCLEOTIDE SEQUENCE [LARGE SCALE GENOMIC DNA]</scope>
    <source>
        <strain evidence="1 2">PS125</strain>
    </source>
</reference>
<evidence type="ECO:0000313" key="2">
    <source>
        <dbReference type="Proteomes" id="UP001209854"/>
    </source>
</evidence>
<gene>
    <name evidence="1" type="ORF">NX722_04700</name>
</gene>
<evidence type="ECO:0000313" key="1">
    <source>
        <dbReference type="EMBL" id="MCW7551949.1"/>
    </source>
</evidence>
<organism evidence="1 2">
    <name type="scientific">Endozoicomonas gorgoniicola</name>
    <dbReference type="NCBI Taxonomy" id="1234144"/>
    <lineage>
        <taxon>Bacteria</taxon>
        <taxon>Pseudomonadati</taxon>
        <taxon>Pseudomonadota</taxon>
        <taxon>Gammaproteobacteria</taxon>
        <taxon>Oceanospirillales</taxon>
        <taxon>Endozoicomonadaceae</taxon>
        <taxon>Endozoicomonas</taxon>
    </lineage>
</organism>
<accession>A0ABT3MRF2</accession>
<protein>
    <submittedName>
        <fullName evidence="1">Uncharacterized protein</fullName>
    </submittedName>
</protein>